<dbReference type="CDD" id="cd00882">
    <property type="entry name" value="Ras_like_GTPase"/>
    <property type="match status" value="1"/>
</dbReference>
<feature type="region of interest" description="Disordered" evidence="2">
    <location>
        <begin position="1"/>
        <end position="28"/>
    </location>
</feature>
<evidence type="ECO:0000313" key="4">
    <source>
        <dbReference type="EMBL" id="KAH7129192.1"/>
    </source>
</evidence>
<feature type="compositionally biased region" description="Polar residues" evidence="2">
    <location>
        <begin position="17"/>
        <end position="28"/>
    </location>
</feature>
<proteinExistence type="predicted"/>
<dbReference type="InterPro" id="IPR027417">
    <property type="entry name" value="P-loop_NTPase"/>
</dbReference>
<evidence type="ECO:0000313" key="5">
    <source>
        <dbReference type="Proteomes" id="UP000738349"/>
    </source>
</evidence>
<evidence type="ECO:0000256" key="2">
    <source>
        <dbReference type="SAM" id="MobiDB-lite"/>
    </source>
</evidence>
<dbReference type="Gene3D" id="3.40.50.300">
    <property type="entry name" value="P-loop containing nucleotide triphosphate hydrolases"/>
    <property type="match status" value="1"/>
</dbReference>
<feature type="coiled-coil region" evidence="1">
    <location>
        <begin position="316"/>
        <end position="347"/>
    </location>
</feature>
<name>A0A9P9E228_9HYPO</name>
<dbReference type="SUPFAM" id="SSF52540">
    <property type="entry name" value="P-loop containing nucleoside triphosphate hydrolases"/>
    <property type="match status" value="1"/>
</dbReference>
<dbReference type="EMBL" id="JAGMUV010000018">
    <property type="protein sequence ID" value="KAH7129192.1"/>
    <property type="molecule type" value="Genomic_DNA"/>
</dbReference>
<feature type="domain" description="G" evidence="3">
    <location>
        <begin position="36"/>
        <end position="105"/>
    </location>
</feature>
<evidence type="ECO:0000256" key="1">
    <source>
        <dbReference type="SAM" id="Coils"/>
    </source>
</evidence>
<keyword evidence="4" id="KW-0378">Hydrolase</keyword>
<feature type="compositionally biased region" description="Basic residues" evidence="2">
    <location>
        <begin position="450"/>
        <end position="462"/>
    </location>
</feature>
<feature type="coiled-coil region" evidence="1">
    <location>
        <begin position="250"/>
        <end position="281"/>
    </location>
</feature>
<dbReference type="InterPro" id="IPR006073">
    <property type="entry name" value="GTP-bd"/>
</dbReference>
<dbReference type="Pfam" id="PF01926">
    <property type="entry name" value="MMR_HSR1"/>
    <property type="match status" value="1"/>
</dbReference>
<comment type="caution">
    <text evidence="4">The sequence shown here is derived from an EMBL/GenBank/DDBJ whole genome shotgun (WGS) entry which is preliminary data.</text>
</comment>
<sequence length="489" mass="57057">MTVHSSRHSADMFLNLPPSSRNPRANPVPSSSDVFIALMGMTGAGKSTFISHCTDEKVLISEPGALESCTQEVQVHICKHFNPHANVYLVDTPGFDDTNRKDADILKEIASWLTKSYQEKIQLRGLLYLHRISDNRMGGCARKNLFMFKRLCGRDGMKNIRFVTTFWEQADPKEGERREQTLRDTKDFWGGCMSEGAQVNQHYNNKQSALSILQQFVPGWTDRPSPEEVKLAIQTEMVDSGKDLDQTGAGRELQDQIDQEREKMRQEMREREEDMKEALAARDKEMFDFLRSEQDKQRAELRRRDREMDELKVSMEKMHEDKIRRLEARLQQQEQEYRDELDRVRVEGAEERSRYGRLMDGLKRQVDSLTLQSPRSRNPQPASPGWSYRQSGVQQQQQQQQPYLPNQEEQQWYLPKEEQQYLFVTPESNPPPPVLVSPEQPTQESDLERRQRKHRTCRKCGKVSREQTRVVKPRVPGAQNWVIEKRYSG</sequence>
<feature type="compositionally biased region" description="Polar residues" evidence="2">
    <location>
        <begin position="368"/>
        <end position="380"/>
    </location>
</feature>
<gene>
    <name evidence="4" type="ORF">EDB81DRAFT_860137</name>
</gene>
<organism evidence="4 5">
    <name type="scientific">Dactylonectria macrodidyma</name>
    <dbReference type="NCBI Taxonomy" id="307937"/>
    <lineage>
        <taxon>Eukaryota</taxon>
        <taxon>Fungi</taxon>
        <taxon>Dikarya</taxon>
        <taxon>Ascomycota</taxon>
        <taxon>Pezizomycotina</taxon>
        <taxon>Sordariomycetes</taxon>
        <taxon>Hypocreomycetidae</taxon>
        <taxon>Hypocreales</taxon>
        <taxon>Nectriaceae</taxon>
        <taxon>Dactylonectria</taxon>
    </lineage>
</organism>
<dbReference type="GO" id="GO:0005525">
    <property type="term" value="F:GTP binding"/>
    <property type="evidence" value="ECO:0007669"/>
    <property type="project" value="InterPro"/>
</dbReference>
<dbReference type="GO" id="GO:0016787">
    <property type="term" value="F:hydrolase activity"/>
    <property type="evidence" value="ECO:0007669"/>
    <property type="project" value="UniProtKB-KW"/>
</dbReference>
<dbReference type="Proteomes" id="UP000738349">
    <property type="component" value="Unassembled WGS sequence"/>
</dbReference>
<protein>
    <submittedName>
        <fullName evidence="4">P-loop containing nucleoside triphosphate hydrolase protein</fullName>
    </submittedName>
</protein>
<feature type="region of interest" description="Disordered" evidence="2">
    <location>
        <begin position="368"/>
        <end position="472"/>
    </location>
</feature>
<accession>A0A9P9E228</accession>
<evidence type="ECO:0000259" key="3">
    <source>
        <dbReference type="Pfam" id="PF01926"/>
    </source>
</evidence>
<reference evidence="4" key="1">
    <citation type="journal article" date="2021" name="Nat. Commun.">
        <title>Genetic determinants of endophytism in the Arabidopsis root mycobiome.</title>
        <authorList>
            <person name="Mesny F."/>
            <person name="Miyauchi S."/>
            <person name="Thiergart T."/>
            <person name="Pickel B."/>
            <person name="Atanasova L."/>
            <person name="Karlsson M."/>
            <person name="Huettel B."/>
            <person name="Barry K.W."/>
            <person name="Haridas S."/>
            <person name="Chen C."/>
            <person name="Bauer D."/>
            <person name="Andreopoulos W."/>
            <person name="Pangilinan J."/>
            <person name="LaButti K."/>
            <person name="Riley R."/>
            <person name="Lipzen A."/>
            <person name="Clum A."/>
            <person name="Drula E."/>
            <person name="Henrissat B."/>
            <person name="Kohler A."/>
            <person name="Grigoriev I.V."/>
            <person name="Martin F.M."/>
            <person name="Hacquard S."/>
        </authorList>
    </citation>
    <scope>NUCLEOTIDE SEQUENCE</scope>
    <source>
        <strain evidence="4">MPI-CAGE-AT-0147</strain>
    </source>
</reference>
<feature type="compositionally biased region" description="Low complexity" evidence="2">
    <location>
        <begin position="394"/>
        <end position="411"/>
    </location>
</feature>
<keyword evidence="5" id="KW-1185">Reference proteome</keyword>
<dbReference type="OrthoDB" id="8954335at2759"/>
<dbReference type="AlphaFoldDB" id="A0A9P9E228"/>
<keyword evidence="1" id="KW-0175">Coiled coil</keyword>